<dbReference type="Gene3D" id="3.90.950.10">
    <property type="match status" value="1"/>
</dbReference>
<dbReference type="GO" id="GO:0036222">
    <property type="term" value="F:XTP diphosphatase activity"/>
    <property type="evidence" value="ECO:0007669"/>
    <property type="project" value="UniProtKB-UniRule"/>
</dbReference>
<comment type="catalytic activity">
    <reaction evidence="9 10">
        <text>XTP + H2O = XMP + diphosphate + H(+)</text>
        <dbReference type="Rhea" id="RHEA:28610"/>
        <dbReference type="ChEBI" id="CHEBI:15377"/>
        <dbReference type="ChEBI" id="CHEBI:15378"/>
        <dbReference type="ChEBI" id="CHEBI:33019"/>
        <dbReference type="ChEBI" id="CHEBI:57464"/>
        <dbReference type="ChEBI" id="CHEBI:61314"/>
        <dbReference type="EC" id="3.6.1.66"/>
    </reaction>
</comment>
<dbReference type="PANTHER" id="PTHR11067">
    <property type="entry name" value="INOSINE TRIPHOSPHATE PYROPHOSPHATASE/HAM1 PROTEIN"/>
    <property type="match status" value="1"/>
</dbReference>
<evidence type="ECO:0000256" key="5">
    <source>
        <dbReference type="ARBA" id="ARBA00022801"/>
    </source>
</evidence>
<dbReference type="GO" id="GO:0009117">
    <property type="term" value="P:nucleotide metabolic process"/>
    <property type="evidence" value="ECO:0007669"/>
    <property type="project" value="UniProtKB-KW"/>
</dbReference>
<keyword evidence="6 10" id="KW-0460">Magnesium</keyword>
<dbReference type="GO" id="GO:0036220">
    <property type="term" value="F:ITP diphosphatase activity"/>
    <property type="evidence" value="ECO:0007669"/>
    <property type="project" value="UniProtKB-UniRule"/>
</dbReference>
<comment type="cofactor">
    <cofactor evidence="10">
        <name>Mg(2+)</name>
        <dbReference type="ChEBI" id="CHEBI:18420"/>
    </cofactor>
    <text evidence="10">Binds 1 Mg(2+) ion per subunit.</text>
</comment>
<comment type="subunit">
    <text evidence="2 10">Homodimer.</text>
</comment>
<proteinExistence type="inferred from homology"/>
<evidence type="ECO:0000313" key="13">
    <source>
        <dbReference type="Proteomes" id="UP000190409"/>
    </source>
</evidence>
<evidence type="ECO:0000256" key="3">
    <source>
        <dbReference type="ARBA" id="ARBA00022723"/>
    </source>
</evidence>
<reference evidence="12 13" key="1">
    <citation type="submission" date="2017-01" db="EMBL/GenBank/DDBJ databases">
        <title>Complete Genome Sequence of Dolosigranulum pigrum isolated from a Patient with interstitial lung disease.</title>
        <authorList>
            <person name="Mukhopadhyay R."/>
            <person name="Joaquin J."/>
            <person name="Hogue R."/>
            <person name="Fitzgerald S."/>
            <person name="Jospin G."/>
            <person name="Eisen J.A."/>
            <person name="Chaturvedi V."/>
        </authorList>
    </citation>
    <scope>NUCLEOTIDE SEQUENCE [LARGE SCALE GENOMIC DNA]</scope>
    <source>
        <strain evidence="12 13">15S00348</strain>
    </source>
</reference>
<feature type="active site" description="Proton acceptor" evidence="10">
    <location>
        <position position="73"/>
    </location>
</feature>
<feature type="binding site" evidence="10">
    <location>
        <position position="44"/>
    </location>
    <ligand>
        <name>Mg(2+)</name>
        <dbReference type="ChEBI" id="CHEBI:18420"/>
    </ligand>
</feature>
<dbReference type="FunFam" id="3.90.950.10:FF:000001">
    <property type="entry name" value="dITP/XTP pyrophosphatase"/>
    <property type="match status" value="1"/>
</dbReference>
<organism evidence="12 13">
    <name type="scientific">Dolosigranulum pigrum</name>
    <dbReference type="NCBI Taxonomy" id="29394"/>
    <lineage>
        <taxon>Bacteria</taxon>
        <taxon>Bacillati</taxon>
        <taxon>Bacillota</taxon>
        <taxon>Bacilli</taxon>
        <taxon>Lactobacillales</taxon>
        <taxon>Carnobacteriaceae</taxon>
        <taxon>Dolosigranulum</taxon>
    </lineage>
</organism>
<dbReference type="Proteomes" id="UP000190409">
    <property type="component" value="Unassembled WGS sequence"/>
</dbReference>
<evidence type="ECO:0000256" key="9">
    <source>
        <dbReference type="ARBA" id="ARBA00052017"/>
    </source>
</evidence>
<keyword evidence="7 10" id="KW-0546">Nucleotide metabolism</keyword>
<evidence type="ECO:0000256" key="10">
    <source>
        <dbReference type="HAMAP-Rule" id="MF_01405"/>
    </source>
</evidence>
<feature type="binding site" evidence="10">
    <location>
        <begin position="11"/>
        <end position="16"/>
    </location>
    <ligand>
        <name>substrate</name>
    </ligand>
</feature>
<dbReference type="EC" id="3.6.1.66" evidence="10"/>
<dbReference type="GO" id="GO:0000166">
    <property type="term" value="F:nucleotide binding"/>
    <property type="evidence" value="ECO:0007669"/>
    <property type="project" value="UniProtKB-KW"/>
</dbReference>
<evidence type="ECO:0000313" key="12">
    <source>
        <dbReference type="EMBL" id="OOL81052.1"/>
    </source>
</evidence>
<dbReference type="InterPro" id="IPR020922">
    <property type="entry name" value="dITP/XTP_pyrophosphatase"/>
</dbReference>
<protein>
    <recommendedName>
        <fullName evidence="10">dITP/XTP pyrophosphatase</fullName>
        <ecNumber evidence="10">3.6.1.66</ecNumber>
    </recommendedName>
    <alternativeName>
        <fullName evidence="10">Non-canonical purine NTP pyrophosphatase</fullName>
    </alternativeName>
    <alternativeName>
        <fullName evidence="10">Non-standard purine NTP pyrophosphatase</fullName>
    </alternativeName>
    <alternativeName>
        <fullName evidence="10">Nucleoside-triphosphate diphosphatase</fullName>
    </alternativeName>
    <alternativeName>
        <fullName evidence="10">Nucleoside-triphosphate pyrophosphatase</fullName>
        <shortName evidence="10">NTPase</shortName>
    </alternativeName>
</protein>
<keyword evidence="3 10" id="KW-0479">Metal-binding</keyword>
<dbReference type="Pfam" id="PF01725">
    <property type="entry name" value="Ham1p_like"/>
    <property type="match status" value="1"/>
</dbReference>
<dbReference type="EMBL" id="MUYF01000003">
    <property type="protein sequence ID" value="OOL81052.1"/>
    <property type="molecule type" value="Genomic_DNA"/>
</dbReference>
<comment type="catalytic activity">
    <reaction evidence="10">
        <text>ITP + H2O = IMP + diphosphate + H(+)</text>
        <dbReference type="Rhea" id="RHEA:29399"/>
        <dbReference type="ChEBI" id="CHEBI:15377"/>
        <dbReference type="ChEBI" id="CHEBI:15378"/>
        <dbReference type="ChEBI" id="CHEBI:33019"/>
        <dbReference type="ChEBI" id="CHEBI:58053"/>
        <dbReference type="ChEBI" id="CHEBI:61402"/>
        <dbReference type="EC" id="3.6.1.66"/>
    </reaction>
</comment>
<sequence>MEQNKLIIIATHNKGKAAEFEALFEPLGYEVKTMHDFPDIEPVEETGLTFEENARLKAETVAAEMGTFVLADDSGLAVDGLDGLPGVHSARFAGEEASDAANNAKLLAELGEDSRLDRTAHFHCTLALAHPDKETLIIKGQVDGEIAKLPQGEHGFGYDPLFYLPDRDQTMAQLTAAEKNKISHRADAIKQLKQQLNEWLADEGDVL</sequence>
<dbReference type="NCBIfam" id="TIGR00042">
    <property type="entry name" value="RdgB/HAM1 family non-canonical purine NTP pyrophosphatase"/>
    <property type="match status" value="1"/>
</dbReference>
<evidence type="ECO:0000256" key="7">
    <source>
        <dbReference type="ARBA" id="ARBA00023080"/>
    </source>
</evidence>
<evidence type="ECO:0000256" key="2">
    <source>
        <dbReference type="ARBA" id="ARBA00011738"/>
    </source>
</evidence>
<dbReference type="GO" id="GO:0005829">
    <property type="term" value="C:cytosol"/>
    <property type="evidence" value="ECO:0007669"/>
    <property type="project" value="TreeGrafter"/>
</dbReference>
<dbReference type="NCBIfam" id="NF011397">
    <property type="entry name" value="PRK14822.1"/>
    <property type="match status" value="1"/>
</dbReference>
<evidence type="ECO:0000256" key="8">
    <source>
        <dbReference type="ARBA" id="ARBA00051875"/>
    </source>
</evidence>
<dbReference type="InterPro" id="IPR002637">
    <property type="entry name" value="RdgB/HAM1"/>
</dbReference>
<comment type="caution">
    <text evidence="12">The sequence shown here is derived from an EMBL/GenBank/DDBJ whole genome shotgun (WGS) entry which is preliminary data.</text>
</comment>
<dbReference type="SUPFAM" id="SSF52972">
    <property type="entry name" value="ITPase-like"/>
    <property type="match status" value="1"/>
</dbReference>
<dbReference type="RefSeq" id="WP_077862550.1">
    <property type="nucleotide sequence ID" value="NZ_CALFGV010000010.1"/>
</dbReference>
<dbReference type="GO" id="GO:0046872">
    <property type="term" value="F:metal ion binding"/>
    <property type="evidence" value="ECO:0007669"/>
    <property type="project" value="UniProtKB-KW"/>
</dbReference>
<dbReference type="PANTHER" id="PTHR11067:SF9">
    <property type="entry name" value="INOSINE TRIPHOSPHATE PYROPHOSPHATASE"/>
    <property type="match status" value="1"/>
</dbReference>
<dbReference type="CDD" id="cd00515">
    <property type="entry name" value="HAM1"/>
    <property type="match status" value="1"/>
</dbReference>
<evidence type="ECO:0000256" key="11">
    <source>
        <dbReference type="RuleBase" id="RU003781"/>
    </source>
</evidence>
<evidence type="ECO:0000256" key="1">
    <source>
        <dbReference type="ARBA" id="ARBA00008023"/>
    </source>
</evidence>
<comment type="catalytic activity">
    <reaction evidence="8 10">
        <text>dITP + H2O = dIMP + diphosphate + H(+)</text>
        <dbReference type="Rhea" id="RHEA:28342"/>
        <dbReference type="ChEBI" id="CHEBI:15377"/>
        <dbReference type="ChEBI" id="CHEBI:15378"/>
        <dbReference type="ChEBI" id="CHEBI:33019"/>
        <dbReference type="ChEBI" id="CHEBI:61194"/>
        <dbReference type="ChEBI" id="CHEBI:61382"/>
        <dbReference type="EC" id="3.6.1.66"/>
    </reaction>
</comment>
<dbReference type="AlphaFoldDB" id="A0A1S8KMZ7"/>
<dbReference type="InterPro" id="IPR029001">
    <property type="entry name" value="ITPase-like_fam"/>
</dbReference>
<name>A0A1S8KMZ7_9LACT</name>
<feature type="binding site" evidence="10">
    <location>
        <begin position="184"/>
        <end position="185"/>
    </location>
    <ligand>
        <name>substrate</name>
    </ligand>
</feature>
<evidence type="ECO:0000256" key="6">
    <source>
        <dbReference type="ARBA" id="ARBA00022842"/>
    </source>
</evidence>
<comment type="similarity">
    <text evidence="1 10 11">Belongs to the HAM1 NTPase family.</text>
</comment>
<keyword evidence="4 10" id="KW-0547">Nucleotide-binding</keyword>
<keyword evidence="5 10" id="KW-0378">Hydrolase</keyword>
<feature type="binding site" evidence="10">
    <location>
        <begin position="156"/>
        <end position="159"/>
    </location>
    <ligand>
        <name>substrate</name>
    </ligand>
</feature>
<dbReference type="HAMAP" id="MF_01405">
    <property type="entry name" value="Non_canon_purine_NTPase"/>
    <property type="match status" value="1"/>
</dbReference>
<accession>A0A1S8KMZ7</accession>
<dbReference type="GO" id="GO:0009146">
    <property type="term" value="P:purine nucleoside triphosphate catabolic process"/>
    <property type="evidence" value="ECO:0007669"/>
    <property type="project" value="UniProtKB-UniRule"/>
</dbReference>
<dbReference type="GO" id="GO:0035870">
    <property type="term" value="F:dITP diphosphatase activity"/>
    <property type="evidence" value="ECO:0007669"/>
    <property type="project" value="UniProtKB-UniRule"/>
</dbReference>
<gene>
    <name evidence="12" type="ORF">BWX42_04160</name>
</gene>
<feature type="binding site" evidence="10">
    <location>
        <position position="73"/>
    </location>
    <ligand>
        <name>Mg(2+)</name>
        <dbReference type="ChEBI" id="CHEBI:18420"/>
    </ligand>
</feature>
<evidence type="ECO:0000256" key="4">
    <source>
        <dbReference type="ARBA" id="ARBA00022741"/>
    </source>
</evidence>
<dbReference type="GO" id="GO:0017111">
    <property type="term" value="F:ribonucleoside triphosphate phosphatase activity"/>
    <property type="evidence" value="ECO:0007669"/>
    <property type="project" value="InterPro"/>
</dbReference>
<comment type="function">
    <text evidence="10">Pyrophosphatase that catalyzes the hydrolysis of nucleoside triphosphates to their monophosphate derivatives, with a high preference for the non-canonical purine nucleotides XTP (xanthosine triphosphate), dITP (deoxyinosine triphosphate) and ITP. Seems to function as a house-cleaning enzyme that removes non-canonical purine nucleotides from the nucleotide pool, thus preventing their incorporation into DNA/RNA and avoiding chromosomal lesions.</text>
</comment>
<feature type="binding site" evidence="10">
    <location>
        <position position="179"/>
    </location>
    <ligand>
        <name>substrate</name>
    </ligand>
</feature>
<feature type="binding site" evidence="10">
    <location>
        <position position="74"/>
    </location>
    <ligand>
        <name>substrate</name>
    </ligand>
</feature>